<dbReference type="SUPFAM" id="SSF57756">
    <property type="entry name" value="Retrovirus zinc finger-like domains"/>
    <property type="match status" value="1"/>
</dbReference>
<accession>A0A2G2XRT0</accession>
<comment type="caution">
    <text evidence="3">The sequence shown here is derived from an EMBL/GenBank/DDBJ whole genome shotgun (WGS) entry which is preliminary data.</text>
</comment>
<sequence>MMTYQTGDKVFEILTFACDGKGENVHTVNAKRKICSCRKWKNYLMPCSHCIKFCGIRGIEPNTYVRKYYSTKLYKQTYSGKFYPVGDERYWLPSPFALVANVEYMRTSGVEERTRLKNDMDIAPSRMTRKCSICKEIGHTKARCPRRTQ</sequence>
<dbReference type="InterPro" id="IPR036875">
    <property type="entry name" value="Znf_CCHC_sf"/>
</dbReference>
<dbReference type="Proteomes" id="UP000224567">
    <property type="component" value="Unassembled WGS sequence"/>
</dbReference>
<keyword evidence="1" id="KW-0862">Zinc</keyword>
<dbReference type="GO" id="GO:0003676">
    <property type="term" value="F:nucleic acid binding"/>
    <property type="evidence" value="ECO:0007669"/>
    <property type="project" value="InterPro"/>
</dbReference>
<dbReference type="AlphaFoldDB" id="A0A2G2XRT0"/>
<reference evidence="4" key="2">
    <citation type="journal article" date="2017" name="J. Anim. Genet.">
        <title>Multiple reference genome sequences of hot pepper reveal the massive evolution of plant disease resistance genes by retroduplication.</title>
        <authorList>
            <person name="Kim S."/>
            <person name="Park J."/>
            <person name="Yeom S.-I."/>
            <person name="Kim Y.-M."/>
            <person name="Seo E."/>
            <person name="Kim K.-T."/>
            <person name="Kim M.-S."/>
            <person name="Lee J.M."/>
            <person name="Cheong K."/>
            <person name="Shin H.-S."/>
            <person name="Kim S.-B."/>
            <person name="Han K."/>
            <person name="Lee J."/>
            <person name="Park M."/>
            <person name="Lee H.-A."/>
            <person name="Lee H.-Y."/>
            <person name="Lee Y."/>
            <person name="Oh S."/>
            <person name="Lee J.H."/>
            <person name="Choi E."/>
            <person name="Choi E."/>
            <person name="Lee S.E."/>
            <person name="Jeon J."/>
            <person name="Kim H."/>
            <person name="Choi G."/>
            <person name="Song H."/>
            <person name="Lee J."/>
            <person name="Lee S.-C."/>
            <person name="Kwon J.-K."/>
            <person name="Lee H.-Y."/>
            <person name="Koo N."/>
            <person name="Hong Y."/>
            <person name="Kim R.W."/>
            <person name="Kang W.-H."/>
            <person name="Huh J.H."/>
            <person name="Kang B.-C."/>
            <person name="Yang T.-J."/>
            <person name="Lee Y.-H."/>
            <person name="Bennetzen J.L."/>
            <person name="Choi D."/>
        </authorList>
    </citation>
    <scope>NUCLEOTIDE SEQUENCE [LARGE SCALE GENOMIC DNA]</scope>
    <source>
        <strain evidence="4">cv. PBC81</strain>
    </source>
</reference>
<dbReference type="PROSITE" id="PS50966">
    <property type="entry name" value="ZF_SWIM"/>
    <property type="match status" value="1"/>
</dbReference>
<dbReference type="EMBL" id="MLFT02000001">
    <property type="protein sequence ID" value="PHT60159.1"/>
    <property type="molecule type" value="Genomic_DNA"/>
</dbReference>
<dbReference type="STRING" id="33114.A0A2G2XRT0"/>
<evidence type="ECO:0000313" key="4">
    <source>
        <dbReference type="Proteomes" id="UP000224567"/>
    </source>
</evidence>
<keyword evidence="1" id="KW-0863">Zinc-finger</keyword>
<evidence type="ECO:0000259" key="2">
    <source>
        <dbReference type="PROSITE" id="PS50966"/>
    </source>
</evidence>
<dbReference type="GO" id="GO:0008270">
    <property type="term" value="F:zinc ion binding"/>
    <property type="evidence" value="ECO:0007669"/>
    <property type="project" value="UniProtKB-KW"/>
</dbReference>
<feature type="domain" description="SWIM-type" evidence="2">
    <location>
        <begin position="26"/>
        <end position="58"/>
    </location>
</feature>
<proteinExistence type="predicted"/>
<organism evidence="3 4">
    <name type="scientific">Capsicum baccatum</name>
    <name type="common">Peruvian pepper</name>
    <dbReference type="NCBI Taxonomy" id="33114"/>
    <lineage>
        <taxon>Eukaryota</taxon>
        <taxon>Viridiplantae</taxon>
        <taxon>Streptophyta</taxon>
        <taxon>Embryophyta</taxon>
        <taxon>Tracheophyta</taxon>
        <taxon>Spermatophyta</taxon>
        <taxon>Magnoliopsida</taxon>
        <taxon>eudicotyledons</taxon>
        <taxon>Gunneridae</taxon>
        <taxon>Pentapetalae</taxon>
        <taxon>asterids</taxon>
        <taxon>lamiids</taxon>
        <taxon>Solanales</taxon>
        <taxon>Solanaceae</taxon>
        <taxon>Solanoideae</taxon>
        <taxon>Capsiceae</taxon>
        <taxon>Capsicum</taxon>
    </lineage>
</organism>
<keyword evidence="1" id="KW-0479">Metal-binding</keyword>
<evidence type="ECO:0000256" key="1">
    <source>
        <dbReference type="PROSITE-ProRule" id="PRU00325"/>
    </source>
</evidence>
<evidence type="ECO:0000313" key="3">
    <source>
        <dbReference type="EMBL" id="PHT60159.1"/>
    </source>
</evidence>
<protein>
    <recommendedName>
        <fullName evidence="2">SWIM-type domain-containing protein</fullName>
    </recommendedName>
</protein>
<name>A0A2G2XRT0_CAPBA</name>
<dbReference type="InterPro" id="IPR007527">
    <property type="entry name" value="Znf_SWIM"/>
</dbReference>
<dbReference type="OrthoDB" id="1294417at2759"/>
<gene>
    <name evidence="3" type="ORF">CQW23_02522</name>
</gene>
<keyword evidence="4" id="KW-1185">Reference proteome</keyword>
<reference evidence="3 4" key="1">
    <citation type="journal article" date="2017" name="Genome Biol.">
        <title>New reference genome sequences of hot pepper reveal the massive evolution of plant disease-resistance genes by retroduplication.</title>
        <authorList>
            <person name="Kim S."/>
            <person name="Park J."/>
            <person name="Yeom S.I."/>
            <person name="Kim Y.M."/>
            <person name="Seo E."/>
            <person name="Kim K.T."/>
            <person name="Kim M.S."/>
            <person name="Lee J.M."/>
            <person name="Cheong K."/>
            <person name="Shin H.S."/>
            <person name="Kim S.B."/>
            <person name="Han K."/>
            <person name="Lee J."/>
            <person name="Park M."/>
            <person name="Lee H.A."/>
            <person name="Lee H.Y."/>
            <person name="Lee Y."/>
            <person name="Oh S."/>
            <person name="Lee J.H."/>
            <person name="Choi E."/>
            <person name="Choi E."/>
            <person name="Lee S.E."/>
            <person name="Jeon J."/>
            <person name="Kim H."/>
            <person name="Choi G."/>
            <person name="Song H."/>
            <person name="Lee J."/>
            <person name="Lee S.C."/>
            <person name="Kwon J.K."/>
            <person name="Lee H.Y."/>
            <person name="Koo N."/>
            <person name="Hong Y."/>
            <person name="Kim R.W."/>
            <person name="Kang W.H."/>
            <person name="Huh J.H."/>
            <person name="Kang B.C."/>
            <person name="Yang T.J."/>
            <person name="Lee Y.H."/>
            <person name="Bennetzen J.L."/>
            <person name="Choi D."/>
        </authorList>
    </citation>
    <scope>NUCLEOTIDE SEQUENCE [LARGE SCALE GENOMIC DNA]</scope>
    <source>
        <strain evidence="4">cv. PBC81</strain>
    </source>
</reference>